<dbReference type="RefSeq" id="WP_182214242.1">
    <property type="nucleotide sequence ID" value="NZ_JACEZS010000002.1"/>
</dbReference>
<evidence type="ECO:0000256" key="1">
    <source>
        <dbReference type="ARBA" id="ARBA00022801"/>
    </source>
</evidence>
<protein>
    <submittedName>
        <fullName evidence="3">Alpha/beta hydrolase</fullName>
    </submittedName>
</protein>
<dbReference type="Proteomes" id="UP000566711">
    <property type="component" value="Unassembled WGS sequence"/>
</dbReference>
<dbReference type="Gene3D" id="3.40.50.1820">
    <property type="entry name" value="alpha/beta hydrolase"/>
    <property type="match status" value="1"/>
</dbReference>
<sequence length="294" mass="33079">MEFINTERLRIGYREYGMPDGEPLILLHGWPDDVHTWDQLLPTLASVGYRIIVPFLRGAGETRFLDPHTPRSGQLSALAQDALDLADALRLPPVTLIGHDWGARAAYNAALLAPQRVRRCIALSVGWGTNDASQALSLEQARNYWYHWYMATERGADAVRKERRELACLLWQTWAPTWQFTQAEFRSTAHSFDNPDWPAVTVHSYRHRWGFAAGDPYYAPQEAALRDSSVITVPTLLLHGDQDGANGIATSAHKEHLFSGPYQRIVLAGAGHFPQREQPEAVAGHILDWLRETP</sequence>
<dbReference type="PANTHER" id="PTHR43329">
    <property type="entry name" value="EPOXIDE HYDROLASE"/>
    <property type="match status" value="1"/>
</dbReference>
<accession>A0A7W2EF15</accession>
<organism evidence="3 4">
    <name type="scientific">Rugamonas fusca</name>
    <dbReference type="NCBI Taxonomy" id="2758568"/>
    <lineage>
        <taxon>Bacteria</taxon>
        <taxon>Pseudomonadati</taxon>
        <taxon>Pseudomonadota</taxon>
        <taxon>Betaproteobacteria</taxon>
        <taxon>Burkholderiales</taxon>
        <taxon>Oxalobacteraceae</taxon>
        <taxon>Telluria group</taxon>
        <taxon>Rugamonas</taxon>
    </lineage>
</organism>
<dbReference type="InterPro" id="IPR000639">
    <property type="entry name" value="Epox_hydrolase-like"/>
</dbReference>
<dbReference type="SUPFAM" id="SSF53474">
    <property type="entry name" value="alpha/beta-Hydrolases"/>
    <property type="match status" value="1"/>
</dbReference>
<dbReference type="AlphaFoldDB" id="A0A7W2EF15"/>
<name>A0A7W2EF15_9BURK</name>
<dbReference type="GO" id="GO:0016787">
    <property type="term" value="F:hydrolase activity"/>
    <property type="evidence" value="ECO:0007669"/>
    <property type="project" value="UniProtKB-KW"/>
</dbReference>
<dbReference type="InterPro" id="IPR000073">
    <property type="entry name" value="AB_hydrolase_1"/>
</dbReference>
<proteinExistence type="predicted"/>
<dbReference type="PRINTS" id="PR00412">
    <property type="entry name" value="EPOXHYDRLASE"/>
</dbReference>
<evidence type="ECO:0000313" key="3">
    <source>
        <dbReference type="EMBL" id="MBA5604480.1"/>
    </source>
</evidence>
<dbReference type="InterPro" id="IPR029058">
    <property type="entry name" value="AB_hydrolase_fold"/>
</dbReference>
<reference evidence="3 4" key="1">
    <citation type="submission" date="2020-07" db="EMBL/GenBank/DDBJ databases">
        <title>Novel species isolated from subtropical streams in China.</title>
        <authorList>
            <person name="Lu H."/>
        </authorList>
    </citation>
    <scope>NUCLEOTIDE SEQUENCE [LARGE SCALE GENOMIC DNA]</scope>
    <source>
        <strain evidence="3 4">FT3S</strain>
    </source>
</reference>
<dbReference type="Pfam" id="PF00561">
    <property type="entry name" value="Abhydrolase_1"/>
    <property type="match status" value="1"/>
</dbReference>
<feature type="domain" description="AB hydrolase-1" evidence="2">
    <location>
        <begin position="23"/>
        <end position="276"/>
    </location>
</feature>
<gene>
    <name evidence="3" type="ORF">H3H36_03780</name>
</gene>
<evidence type="ECO:0000259" key="2">
    <source>
        <dbReference type="Pfam" id="PF00561"/>
    </source>
</evidence>
<keyword evidence="1 3" id="KW-0378">Hydrolase</keyword>
<keyword evidence="4" id="KW-1185">Reference proteome</keyword>
<dbReference type="EMBL" id="JACEZS010000002">
    <property type="protein sequence ID" value="MBA5604480.1"/>
    <property type="molecule type" value="Genomic_DNA"/>
</dbReference>
<evidence type="ECO:0000313" key="4">
    <source>
        <dbReference type="Proteomes" id="UP000566711"/>
    </source>
</evidence>
<comment type="caution">
    <text evidence="3">The sequence shown here is derived from an EMBL/GenBank/DDBJ whole genome shotgun (WGS) entry which is preliminary data.</text>
</comment>